<feature type="signal peptide" evidence="2">
    <location>
        <begin position="1"/>
        <end position="22"/>
    </location>
</feature>
<dbReference type="EMBL" id="PPSL01000005">
    <property type="protein sequence ID" value="PQJ09887.1"/>
    <property type="molecule type" value="Genomic_DNA"/>
</dbReference>
<comment type="caution">
    <text evidence="3">The sequence shown here is derived from an EMBL/GenBank/DDBJ whole genome shotgun (WGS) entry which is preliminary data.</text>
</comment>
<keyword evidence="4" id="KW-1185">Reference proteome</keyword>
<sequence length="257" mass="28651">MRRSLYALGLVLLFMFPHLSFAQTAEELNDRITGSTDTLYLLAVMWKHEFQDQSDGDKRYKSLVPFRKYLEEYADKQAKSYKKPSGVEGGDSLCAAASALFEFEKIYVKKGFVPFESLSSGSSEAEVSACKDRLTQEGIPERELLTRLNRERRAFAAKNGIDIAPPPMAPKPAYQRPTQLYKKKADSDQETQPAPAAREPEPAPKPQARTPVVQKPAPAERPTSSGNPNAKKAPPTEEDGKTPKDKDKEEGEEDDKD</sequence>
<evidence type="ECO:0000313" key="4">
    <source>
        <dbReference type="Proteomes" id="UP000239872"/>
    </source>
</evidence>
<evidence type="ECO:0000256" key="2">
    <source>
        <dbReference type="SAM" id="SignalP"/>
    </source>
</evidence>
<gene>
    <name evidence="3" type="ORF">CJD36_018370</name>
</gene>
<evidence type="ECO:0000313" key="3">
    <source>
        <dbReference type="EMBL" id="PQJ09887.1"/>
    </source>
</evidence>
<dbReference type="RefSeq" id="WP_105040659.1">
    <property type="nucleotide sequence ID" value="NZ_PPSL01000005.1"/>
</dbReference>
<feature type="compositionally biased region" description="Basic and acidic residues" evidence="1">
    <location>
        <begin position="234"/>
        <end position="249"/>
    </location>
</feature>
<proteinExistence type="predicted"/>
<name>A0A2S7STF5_9BACT</name>
<organism evidence="3 4">
    <name type="scientific">Flavipsychrobacter stenotrophus</name>
    <dbReference type="NCBI Taxonomy" id="2077091"/>
    <lineage>
        <taxon>Bacteria</taxon>
        <taxon>Pseudomonadati</taxon>
        <taxon>Bacteroidota</taxon>
        <taxon>Chitinophagia</taxon>
        <taxon>Chitinophagales</taxon>
        <taxon>Chitinophagaceae</taxon>
        <taxon>Flavipsychrobacter</taxon>
    </lineage>
</organism>
<keyword evidence="2" id="KW-0732">Signal</keyword>
<dbReference type="Proteomes" id="UP000239872">
    <property type="component" value="Unassembled WGS sequence"/>
</dbReference>
<dbReference type="AlphaFoldDB" id="A0A2S7STF5"/>
<evidence type="ECO:0000256" key="1">
    <source>
        <dbReference type="SAM" id="MobiDB-lite"/>
    </source>
</evidence>
<protein>
    <submittedName>
        <fullName evidence="3">Uncharacterized protein</fullName>
    </submittedName>
</protein>
<feature type="chain" id="PRO_5015677256" evidence="2">
    <location>
        <begin position="23"/>
        <end position="257"/>
    </location>
</feature>
<accession>A0A2S7STF5</accession>
<feature type="region of interest" description="Disordered" evidence="1">
    <location>
        <begin position="157"/>
        <end position="257"/>
    </location>
</feature>
<reference evidence="3 4" key="1">
    <citation type="submission" date="2018-01" db="EMBL/GenBank/DDBJ databases">
        <title>A novel member of the phylum Bacteroidetes isolated from glacier ice.</title>
        <authorList>
            <person name="Liu Q."/>
            <person name="Xin Y.-H."/>
        </authorList>
    </citation>
    <scope>NUCLEOTIDE SEQUENCE [LARGE SCALE GENOMIC DNA]</scope>
    <source>
        <strain evidence="3 4">RB1R16</strain>
    </source>
</reference>